<evidence type="ECO:0000313" key="3">
    <source>
        <dbReference type="EMBL" id="PWW48701.1"/>
    </source>
</evidence>
<dbReference type="Proteomes" id="UP000246483">
    <property type="component" value="Unassembled WGS sequence"/>
</dbReference>
<feature type="region of interest" description="Disordered" evidence="1">
    <location>
        <begin position="25"/>
        <end position="50"/>
    </location>
</feature>
<feature type="chain" id="PRO_5016253191" evidence="2">
    <location>
        <begin position="25"/>
        <end position="117"/>
    </location>
</feature>
<dbReference type="RefSeq" id="WP_110011908.1">
    <property type="nucleotide sequence ID" value="NZ_QGUB01000001.1"/>
</dbReference>
<evidence type="ECO:0000256" key="2">
    <source>
        <dbReference type="SAM" id="SignalP"/>
    </source>
</evidence>
<dbReference type="InterPro" id="IPR021719">
    <property type="entry name" value="Prot_inh_I78"/>
</dbReference>
<keyword evidence="4" id="KW-1185">Reference proteome</keyword>
<comment type="caution">
    <text evidence="3">The sequence shown here is derived from an EMBL/GenBank/DDBJ whole genome shotgun (WGS) entry which is preliminary data.</text>
</comment>
<sequence>MAGRKVRWAVGLAAVALAGCSALGPGSGVPSSPAPAPAPPPIGASTAPVGSTCNAQPAQWAVGKTATGAVVEQARVRANARMARVLRPGQAVTLEFDAERLSLRVDASGKVTAATCG</sequence>
<name>A0A317RG00_9BURK</name>
<dbReference type="PANTHER" id="PTHR39600:SF1">
    <property type="entry name" value="PEPTIDASE INHIBITOR I78 FAMILY PROTEIN"/>
    <property type="match status" value="1"/>
</dbReference>
<proteinExistence type="predicted"/>
<gene>
    <name evidence="3" type="ORF">DFR36_101208</name>
</gene>
<accession>A0A317RG00</accession>
<dbReference type="OrthoDB" id="8724542at2"/>
<evidence type="ECO:0000256" key="1">
    <source>
        <dbReference type="SAM" id="MobiDB-lite"/>
    </source>
</evidence>
<protein>
    <submittedName>
        <fullName evidence="3">Peptidase inhibitor I78 family protein</fullName>
    </submittedName>
</protein>
<keyword evidence="2" id="KW-0732">Signal</keyword>
<dbReference type="Pfam" id="PF11720">
    <property type="entry name" value="Inhibitor_I78"/>
    <property type="match status" value="1"/>
</dbReference>
<evidence type="ECO:0000313" key="4">
    <source>
        <dbReference type="Proteomes" id="UP000246483"/>
    </source>
</evidence>
<organism evidence="3 4">
    <name type="scientific">Melaminivora alkalimesophila</name>
    <dbReference type="NCBI Taxonomy" id="1165852"/>
    <lineage>
        <taxon>Bacteria</taxon>
        <taxon>Pseudomonadati</taxon>
        <taxon>Pseudomonadota</taxon>
        <taxon>Betaproteobacteria</taxon>
        <taxon>Burkholderiales</taxon>
        <taxon>Comamonadaceae</taxon>
        <taxon>Melaminivora</taxon>
    </lineage>
</organism>
<dbReference type="AlphaFoldDB" id="A0A317RG00"/>
<dbReference type="Gene3D" id="3.30.10.10">
    <property type="entry name" value="Trypsin Inhibitor V, subunit A"/>
    <property type="match status" value="1"/>
</dbReference>
<feature type="compositionally biased region" description="Pro residues" evidence="1">
    <location>
        <begin position="32"/>
        <end position="42"/>
    </location>
</feature>
<dbReference type="EMBL" id="QGUB01000001">
    <property type="protein sequence ID" value="PWW48701.1"/>
    <property type="molecule type" value="Genomic_DNA"/>
</dbReference>
<dbReference type="PANTHER" id="PTHR39600">
    <property type="entry name" value="PEPTIDASE INHIBITOR I78 FAMILY PROTEIN"/>
    <property type="match status" value="1"/>
</dbReference>
<feature type="signal peptide" evidence="2">
    <location>
        <begin position="1"/>
        <end position="24"/>
    </location>
</feature>
<reference evidence="3 4" key="1">
    <citation type="submission" date="2018-05" db="EMBL/GenBank/DDBJ databases">
        <title>Genomic Encyclopedia of Type Strains, Phase IV (KMG-IV): sequencing the most valuable type-strain genomes for metagenomic binning, comparative biology and taxonomic classification.</title>
        <authorList>
            <person name="Goeker M."/>
        </authorList>
    </citation>
    <scope>NUCLEOTIDE SEQUENCE [LARGE SCALE GENOMIC DNA]</scope>
    <source>
        <strain evidence="3 4">DSM 26006</strain>
    </source>
</reference>
<dbReference type="PROSITE" id="PS51257">
    <property type="entry name" value="PROKAR_LIPOPROTEIN"/>
    <property type="match status" value="1"/>
</dbReference>